<reference evidence="2 3" key="1">
    <citation type="journal article" date="2019" name="Int. J. Syst. Evol. Microbiol.">
        <title>The Global Catalogue of Microorganisms (GCM) 10K type strain sequencing project: providing services to taxonomists for standard genome sequencing and annotation.</title>
        <authorList>
            <consortium name="The Broad Institute Genomics Platform"/>
            <consortium name="The Broad Institute Genome Sequencing Center for Infectious Disease"/>
            <person name="Wu L."/>
            <person name="Ma J."/>
        </authorList>
    </citation>
    <scope>NUCLEOTIDE SEQUENCE [LARGE SCALE GENOMIC DNA]</scope>
    <source>
        <strain evidence="2 3">DSM 29988</strain>
    </source>
</reference>
<keyword evidence="1" id="KW-0472">Membrane</keyword>
<proteinExistence type="predicted"/>
<keyword evidence="3" id="KW-1185">Reference proteome</keyword>
<evidence type="ECO:0008006" key="4">
    <source>
        <dbReference type="Google" id="ProtNLM"/>
    </source>
</evidence>
<accession>A0ABD5ZCM6</accession>
<gene>
    <name evidence="2" type="ORF">ACFQJC_04930</name>
</gene>
<feature type="transmembrane region" description="Helical" evidence="1">
    <location>
        <begin position="39"/>
        <end position="55"/>
    </location>
</feature>
<sequence length="86" mass="9089">MKLNQARGWAGLIFALAFASALTADAVFPATVELTKTHITAYATVLFALFGIEMAQSRWGNLSTILSGALSGAIAAKQDQQESNDD</sequence>
<dbReference type="AlphaFoldDB" id="A0ABD5ZCM6"/>
<comment type="caution">
    <text evidence="2">The sequence shown here is derived from an EMBL/GenBank/DDBJ whole genome shotgun (WGS) entry which is preliminary data.</text>
</comment>
<name>A0ABD5ZCM6_9EURY</name>
<keyword evidence="1" id="KW-0812">Transmembrane</keyword>
<evidence type="ECO:0000313" key="2">
    <source>
        <dbReference type="EMBL" id="MFC7202849.1"/>
    </source>
</evidence>
<dbReference type="EMBL" id="JBHTAA010000001">
    <property type="protein sequence ID" value="MFC7202849.1"/>
    <property type="molecule type" value="Genomic_DNA"/>
</dbReference>
<dbReference type="Proteomes" id="UP001596481">
    <property type="component" value="Unassembled WGS sequence"/>
</dbReference>
<protein>
    <recommendedName>
        <fullName evidence="4">Holin</fullName>
    </recommendedName>
</protein>
<evidence type="ECO:0000313" key="3">
    <source>
        <dbReference type="Proteomes" id="UP001596481"/>
    </source>
</evidence>
<organism evidence="2 3">
    <name type="scientific">Haloferax namakaokahaiae</name>
    <dbReference type="NCBI Taxonomy" id="1748331"/>
    <lineage>
        <taxon>Archaea</taxon>
        <taxon>Methanobacteriati</taxon>
        <taxon>Methanobacteriota</taxon>
        <taxon>Stenosarchaea group</taxon>
        <taxon>Halobacteria</taxon>
        <taxon>Halobacteriales</taxon>
        <taxon>Haloferacaceae</taxon>
        <taxon>Haloferax</taxon>
    </lineage>
</organism>
<evidence type="ECO:0000256" key="1">
    <source>
        <dbReference type="SAM" id="Phobius"/>
    </source>
</evidence>
<dbReference type="RefSeq" id="WP_390222136.1">
    <property type="nucleotide sequence ID" value="NZ_JBHTAA010000001.1"/>
</dbReference>
<keyword evidence="1" id="KW-1133">Transmembrane helix</keyword>